<dbReference type="EMBL" id="CP060780">
    <property type="protein sequence ID" value="QNP42977.1"/>
    <property type="molecule type" value="Genomic_DNA"/>
</dbReference>
<dbReference type="Pfam" id="PF09362">
    <property type="entry name" value="DUF1996"/>
    <property type="match status" value="1"/>
</dbReference>
<evidence type="ECO:0000259" key="2">
    <source>
        <dbReference type="Pfam" id="PF09362"/>
    </source>
</evidence>
<dbReference type="InterPro" id="IPR018535">
    <property type="entry name" value="DUF1996"/>
</dbReference>
<feature type="chain" id="PRO_5047112836" evidence="1">
    <location>
        <begin position="25"/>
        <end position="390"/>
    </location>
</feature>
<evidence type="ECO:0000256" key="1">
    <source>
        <dbReference type="SAM" id="SignalP"/>
    </source>
</evidence>
<feature type="signal peptide" evidence="1">
    <location>
        <begin position="1"/>
        <end position="24"/>
    </location>
</feature>
<accession>A0ABX6SZH3</accession>
<proteinExistence type="predicted"/>
<dbReference type="Proteomes" id="UP000516134">
    <property type="component" value="Chromosome"/>
</dbReference>
<keyword evidence="4" id="KW-1185">Reference proteome</keyword>
<keyword evidence="1" id="KW-0732">Signal</keyword>
<sequence length="390" mass="42863">MRRLFISALIVLVAAFTAGPAAVAQTQAPAAAAHNPLTGEIPIKSEFVLSTMLQKSWGEGKIPPSAAPDVVGAFRFQCNPGHLLYDDPIVYPGQPGKSHLHQFFGNLDADAYSTYRSLRTKGNSTCGGAVNRSGYWQPAMLDGKGNAVRPIYTTIYYKRRPSSDPVCWDRKHWAYQGKCVPLPNGLKFIFGYDMLTKSAPTGSFDWICVHKGEPVQQRAFPTLKKLADSGICQVGMEIWSRGHSPTCWDGQNLDSPNHRTHVSYAQRDMGSGQPRCDNKHPYVIADFQLSSAYKILPGDDIRLWSLSSDAMVGKEAGASFHADFFMAWDPDAHAMWEGPDGCIERMLNCSGGDMGNGLQIIDAWARGDEDPHLVPLSSIPNHQMAMAHEH</sequence>
<evidence type="ECO:0000313" key="3">
    <source>
        <dbReference type="EMBL" id="QNP42977.1"/>
    </source>
</evidence>
<name>A0ABX6SZH3_9SPHN</name>
<protein>
    <submittedName>
        <fullName evidence="3">DUF1996 domain-containing protein</fullName>
    </submittedName>
</protein>
<dbReference type="PANTHER" id="PTHR43662">
    <property type="match status" value="1"/>
</dbReference>
<organism evidence="3 4">
    <name type="scientific">Sphingomonas daechungensis</name>
    <dbReference type="NCBI Taxonomy" id="1176646"/>
    <lineage>
        <taxon>Bacteria</taxon>
        <taxon>Pseudomonadati</taxon>
        <taxon>Pseudomonadota</taxon>
        <taxon>Alphaproteobacteria</taxon>
        <taxon>Sphingomonadales</taxon>
        <taxon>Sphingomonadaceae</taxon>
        <taxon>Sphingomonas</taxon>
    </lineage>
</organism>
<evidence type="ECO:0000313" key="4">
    <source>
        <dbReference type="Proteomes" id="UP000516134"/>
    </source>
</evidence>
<feature type="domain" description="DUF1996" evidence="2">
    <location>
        <begin position="87"/>
        <end position="328"/>
    </location>
</feature>
<reference evidence="3 4" key="1">
    <citation type="submission" date="2020-08" db="EMBL/GenBank/DDBJ databases">
        <title>Genome sequence of Sphingomonas daechungensis KACC 18115T.</title>
        <authorList>
            <person name="Hyun D.-W."/>
            <person name="Bae J.-W."/>
        </authorList>
    </citation>
    <scope>NUCLEOTIDE SEQUENCE [LARGE SCALE GENOMIC DNA]</scope>
    <source>
        <strain evidence="3 4">KACC 18115</strain>
    </source>
</reference>
<dbReference type="PANTHER" id="PTHR43662:SF3">
    <property type="entry name" value="DOMAIN PROTEIN, PUTATIVE (AFU_ORTHOLOGUE AFUA_6G11970)-RELATED"/>
    <property type="match status" value="1"/>
</dbReference>
<dbReference type="RefSeq" id="WP_187714408.1">
    <property type="nucleotide sequence ID" value="NZ_BAABJC010000001.1"/>
</dbReference>
<gene>
    <name evidence="3" type="ORF">H9L15_13410</name>
</gene>